<dbReference type="Proteomes" id="UP000554482">
    <property type="component" value="Unassembled WGS sequence"/>
</dbReference>
<proteinExistence type="predicted"/>
<accession>A0A7J6VBL6</accession>
<evidence type="ECO:0000313" key="2">
    <source>
        <dbReference type="Proteomes" id="UP000554482"/>
    </source>
</evidence>
<protein>
    <submittedName>
        <fullName evidence="1">Uncharacterized protein</fullName>
    </submittedName>
</protein>
<gene>
    <name evidence="1" type="ORF">FRX31_027939</name>
</gene>
<evidence type="ECO:0000313" key="1">
    <source>
        <dbReference type="EMBL" id="KAF5182474.1"/>
    </source>
</evidence>
<dbReference type="EMBL" id="JABWDY010034681">
    <property type="protein sequence ID" value="KAF5182474.1"/>
    <property type="molecule type" value="Genomic_DNA"/>
</dbReference>
<dbReference type="AlphaFoldDB" id="A0A7J6VBL6"/>
<sequence>MGEALNGKFGLDIQQEKMHLTEALNELKSLNVIEAEKRLAMKELGIKRFKQLNLNAYAT</sequence>
<keyword evidence="2" id="KW-1185">Reference proteome</keyword>
<dbReference type="OrthoDB" id="429813at2759"/>
<name>A0A7J6VBL6_THATH</name>
<comment type="caution">
    <text evidence="1">The sequence shown here is derived from an EMBL/GenBank/DDBJ whole genome shotgun (WGS) entry which is preliminary data.</text>
</comment>
<organism evidence="1 2">
    <name type="scientific">Thalictrum thalictroides</name>
    <name type="common">Rue-anemone</name>
    <name type="synonym">Anemone thalictroides</name>
    <dbReference type="NCBI Taxonomy" id="46969"/>
    <lineage>
        <taxon>Eukaryota</taxon>
        <taxon>Viridiplantae</taxon>
        <taxon>Streptophyta</taxon>
        <taxon>Embryophyta</taxon>
        <taxon>Tracheophyta</taxon>
        <taxon>Spermatophyta</taxon>
        <taxon>Magnoliopsida</taxon>
        <taxon>Ranunculales</taxon>
        <taxon>Ranunculaceae</taxon>
        <taxon>Thalictroideae</taxon>
        <taxon>Thalictrum</taxon>
    </lineage>
</organism>
<reference evidence="1 2" key="1">
    <citation type="submission" date="2020-06" db="EMBL/GenBank/DDBJ databases">
        <title>Transcriptomic and genomic resources for Thalictrum thalictroides and T. hernandezii: Facilitating candidate gene discovery in an emerging model plant lineage.</title>
        <authorList>
            <person name="Arias T."/>
            <person name="Riano-Pachon D.M."/>
            <person name="Di Stilio V.S."/>
        </authorList>
    </citation>
    <scope>NUCLEOTIDE SEQUENCE [LARGE SCALE GENOMIC DNA]</scope>
    <source>
        <strain evidence="2">cv. WT478/WT964</strain>
        <tissue evidence="1">Leaves</tissue>
    </source>
</reference>